<keyword evidence="4" id="KW-0863">Zinc-finger</keyword>
<comment type="caution">
    <text evidence="8">The sequence shown here is derived from an EMBL/GenBank/DDBJ whole genome shotgun (WGS) entry which is preliminary data.</text>
</comment>
<feature type="domain" description="NF-X1-type" evidence="7">
    <location>
        <begin position="152"/>
        <end position="171"/>
    </location>
</feature>
<dbReference type="InterPro" id="IPR034078">
    <property type="entry name" value="NFX1_fam"/>
</dbReference>
<dbReference type="GO" id="GO:0000977">
    <property type="term" value="F:RNA polymerase II transcription regulatory region sequence-specific DNA binding"/>
    <property type="evidence" value="ECO:0007669"/>
    <property type="project" value="TreeGrafter"/>
</dbReference>
<evidence type="ECO:0000259" key="7">
    <source>
        <dbReference type="SMART" id="SM00438"/>
    </source>
</evidence>
<keyword evidence="2" id="KW-0479">Metal-binding</keyword>
<evidence type="ECO:0000256" key="4">
    <source>
        <dbReference type="ARBA" id="ARBA00022771"/>
    </source>
</evidence>
<dbReference type="PANTHER" id="PTHR12360">
    <property type="entry name" value="NUCLEAR TRANSCRIPTION FACTOR, X-BOX BINDING 1 NFX1"/>
    <property type="match status" value="1"/>
</dbReference>
<proteinExistence type="inferred from homology"/>
<dbReference type="AlphaFoldDB" id="A0A8S3U7Q7"/>
<dbReference type="InterPro" id="IPR000967">
    <property type="entry name" value="Znf_NFX1"/>
</dbReference>
<evidence type="ECO:0000256" key="1">
    <source>
        <dbReference type="ARBA" id="ARBA00007269"/>
    </source>
</evidence>
<dbReference type="PANTHER" id="PTHR12360:SF1">
    <property type="entry name" value="NF-X1-TYPE ZINC FINGER PROTEIN NFXL1"/>
    <property type="match status" value="1"/>
</dbReference>
<evidence type="ECO:0000313" key="8">
    <source>
        <dbReference type="EMBL" id="CAG2239164.1"/>
    </source>
</evidence>
<dbReference type="GO" id="GO:0005634">
    <property type="term" value="C:nucleus"/>
    <property type="evidence" value="ECO:0007669"/>
    <property type="project" value="InterPro"/>
</dbReference>
<dbReference type="GO" id="GO:0000981">
    <property type="term" value="F:DNA-binding transcription factor activity, RNA polymerase II-specific"/>
    <property type="evidence" value="ECO:0007669"/>
    <property type="project" value="TreeGrafter"/>
</dbReference>
<feature type="region of interest" description="Disordered" evidence="6">
    <location>
        <begin position="90"/>
        <end position="110"/>
    </location>
</feature>
<sequence length="333" mass="37299">MAALQTQTRKCNASAKSFSTKLRDLLIGDLDVTLSSLQSTLDELKEAQTSLWVPAIQSNLEQLESYGTHLPSLLNKLDTVENMLSSVVVDEEDDDDDDKDTQEDFSTDDDDDDLQACLNVATKTCLCGQRKKELPCYKDYHCETRCTRMRDCGKHQCRRKCCDGNCSPCEQTCNKPLGCKTHKCASRCHPGRCYPCSNTVELTCNCKMARITVPCGREKITKPPRCHQKCRRPPLCHHPATIPHACHFGECPPCRLQCLKKLSPCSHPCPMMCHSAVKVKIKENLNVAGPWEGRPTIREEIQDKPCPPCKVPIAIQCLGLHEVCVSVHPVKYL</sequence>
<dbReference type="SMART" id="SM00438">
    <property type="entry name" value="ZnF_NFX"/>
    <property type="match status" value="4"/>
</dbReference>
<dbReference type="OrthoDB" id="536399at2759"/>
<feature type="domain" description="NF-X1-type" evidence="7">
    <location>
        <begin position="265"/>
        <end position="311"/>
    </location>
</feature>
<dbReference type="GO" id="GO:0008270">
    <property type="term" value="F:zinc ion binding"/>
    <property type="evidence" value="ECO:0007669"/>
    <property type="project" value="UniProtKB-KW"/>
</dbReference>
<name>A0A8S3U7Q7_MYTED</name>
<comment type="similarity">
    <text evidence="1">Belongs to the NFX1 family.</text>
</comment>
<organism evidence="8 9">
    <name type="scientific">Mytilus edulis</name>
    <name type="common">Blue mussel</name>
    <dbReference type="NCBI Taxonomy" id="6550"/>
    <lineage>
        <taxon>Eukaryota</taxon>
        <taxon>Metazoa</taxon>
        <taxon>Spiralia</taxon>
        <taxon>Lophotrochozoa</taxon>
        <taxon>Mollusca</taxon>
        <taxon>Bivalvia</taxon>
        <taxon>Autobranchia</taxon>
        <taxon>Pteriomorphia</taxon>
        <taxon>Mytilida</taxon>
        <taxon>Mytiloidea</taxon>
        <taxon>Mytilidae</taxon>
        <taxon>Mytilinae</taxon>
        <taxon>Mytilus</taxon>
    </lineage>
</organism>
<evidence type="ECO:0000256" key="6">
    <source>
        <dbReference type="SAM" id="MobiDB-lite"/>
    </source>
</evidence>
<protein>
    <submittedName>
        <fullName evidence="8">NFXL1</fullName>
    </submittedName>
</protein>
<gene>
    <name evidence="8" type="ORF">MEDL_51544</name>
</gene>
<keyword evidence="5" id="KW-0862">Zinc</keyword>
<evidence type="ECO:0000256" key="5">
    <source>
        <dbReference type="ARBA" id="ARBA00022833"/>
    </source>
</evidence>
<feature type="domain" description="NF-X1-type" evidence="7">
    <location>
        <begin position="236"/>
        <end position="256"/>
    </location>
</feature>
<dbReference type="CDD" id="cd06008">
    <property type="entry name" value="NF-X1-zinc-finger"/>
    <property type="match status" value="2"/>
</dbReference>
<keyword evidence="3" id="KW-0677">Repeat</keyword>
<evidence type="ECO:0000313" key="9">
    <source>
        <dbReference type="Proteomes" id="UP000683360"/>
    </source>
</evidence>
<evidence type="ECO:0000256" key="2">
    <source>
        <dbReference type="ARBA" id="ARBA00022723"/>
    </source>
</evidence>
<dbReference type="Proteomes" id="UP000683360">
    <property type="component" value="Unassembled WGS sequence"/>
</dbReference>
<feature type="domain" description="NF-X1-type" evidence="7">
    <location>
        <begin position="179"/>
        <end position="198"/>
    </location>
</feature>
<keyword evidence="9" id="KW-1185">Reference proteome</keyword>
<evidence type="ECO:0000256" key="3">
    <source>
        <dbReference type="ARBA" id="ARBA00022737"/>
    </source>
</evidence>
<reference evidence="8" key="1">
    <citation type="submission" date="2021-03" db="EMBL/GenBank/DDBJ databases">
        <authorList>
            <person name="Bekaert M."/>
        </authorList>
    </citation>
    <scope>NUCLEOTIDE SEQUENCE</scope>
</reference>
<dbReference type="EMBL" id="CAJPWZ010002504">
    <property type="protein sequence ID" value="CAG2239164.1"/>
    <property type="molecule type" value="Genomic_DNA"/>
</dbReference>
<accession>A0A8S3U7Q7</accession>